<accession>A0A3Q0SIK6</accession>
<organism evidence="5 6">
    <name type="scientific">Amphilophus citrinellus</name>
    <name type="common">Midas cichlid</name>
    <name type="synonym">Cichlasoma citrinellum</name>
    <dbReference type="NCBI Taxonomy" id="61819"/>
    <lineage>
        <taxon>Eukaryota</taxon>
        <taxon>Metazoa</taxon>
        <taxon>Chordata</taxon>
        <taxon>Craniata</taxon>
        <taxon>Vertebrata</taxon>
        <taxon>Euteleostomi</taxon>
        <taxon>Actinopterygii</taxon>
        <taxon>Neopterygii</taxon>
        <taxon>Teleostei</taxon>
        <taxon>Neoteleostei</taxon>
        <taxon>Acanthomorphata</taxon>
        <taxon>Ovalentaria</taxon>
        <taxon>Cichlomorphae</taxon>
        <taxon>Cichliformes</taxon>
        <taxon>Cichlidae</taxon>
        <taxon>New World cichlids</taxon>
        <taxon>Cichlasomatinae</taxon>
        <taxon>Heroini</taxon>
        <taxon>Amphilophus</taxon>
    </lineage>
</organism>
<dbReference type="InterPro" id="IPR036048">
    <property type="entry name" value="Interleukin_8-like_sf"/>
</dbReference>
<dbReference type="SUPFAM" id="SSF54117">
    <property type="entry name" value="Interleukin 8-like chemokines"/>
    <property type="match status" value="1"/>
</dbReference>
<reference evidence="5" key="1">
    <citation type="submission" date="2025-08" db="UniProtKB">
        <authorList>
            <consortium name="Ensembl"/>
        </authorList>
    </citation>
    <scope>IDENTIFICATION</scope>
</reference>
<reference evidence="5" key="2">
    <citation type="submission" date="2025-09" db="UniProtKB">
        <authorList>
            <consortium name="Ensembl"/>
        </authorList>
    </citation>
    <scope>IDENTIFICATION</scope>
</reference>
<dbReference type="Gene3D" id="2.40.50.40">
    <property type="match status" value="1"/>
</dbReference>
<name>A0A3Q0SIK6_AMPCI</name>
<evidence type="ECO:0000256" key="3">
    <source>
        <dbReference type="SAM" id="SignalP"/>
    </source>
</evidence>
<sequence>MTMSRPLLLLAALTFCCCITSLHGFSINACHCRRTTLRPVPPQIVKKIEVTPVSGHCCRTEIIPGRGLTVWSLHVLPVPAWVLRVLRLPPTVQTHAVSGVRLPGDSKLPSSQKPSAPFGRGMWTQS</sequence>
<dbReference type="Pfam" id="PF00048">
    <property type="entry name" value="IL8"/>
    <property type="match status" value="1"/>
</dbReference>
<keyword evidence="3" id="KW-0732">Signal</keyword>
<dbReference type="GO" id="GO:0008009">
    <property type="term" value="F:chemokine activity"/>
    <property type="evidence" value="ECO:0007669"/>
    <property type="project" value="InterPro"/>
</dbReference>
<dbReference type="InterPro" id="IPR001811">
    <property type="entry name" value="Chemokine_IL8-like_dom"/>
</dbReference>
<protein>
    <recommendedName>
        <fullName evidence="4">Chemokine interleukin-8-like domain-containing protein</fullName>
    </recommendedName>
</protein>
<dbReference type="GO" id="GO:0006955">
    <property type="term" value="P:immune response"/>
    <property type="evidence" value="ECO:0007669"/>
    <property type="project" value="InterPro"/>
</dbReference>
<feature type="signal peptide" evidence="3">
    <location>
        <begin position="1"/>
        <end position="24"/>
    </location>
</feature>
<dbReference type="Proteomes" id="UP000261340">
    <property type="component" value="Unplaced"/>
</dbReference>
<evidence type="ECO:0000313" key="5">
    <source>
        <dbReference type="Ensembl" id="ENSACIP00000020215.1"/>
    </source>
</evidence>
<evidence type="ECO:0000256" key="2">
    <source>
        <dbReference type="SAM" id="MobiDB-lite"/>
    </source>
</evidence>
<dbReference type="GO" id="GO:0005615">
    <property type="term" value="C:extracellular space"/>
    <property type="evidence" value="ECO:0007669"/>
    <property type="project" value="UniProtKB-KW"/>
</dbReference>
<dbReference type="STRING" id="61819.ENSACIP00000020215"/>
<dbReference type="AlphaFoldDB" id="A0A3Q0SIK6"/>
<evidence type="ECO:0000256" key="1">
    <source>
        <dbReference type="ARBA" id="ARBA00022514"/>
    </source>
</evidence>
<feature type="chain" id="PRO_5018584158" description="Chemokine interleukin-8-like domain-containing protein" evidence="3">
    <location>
        <begin position="25"/>
        <end position="126"/>
    </location>
</feature>
<keyword evidence="1" id="KW-0202">Cytokine</keyword>
<dbReference type="GeneTree" id="ENSGT01000000214675"/>
<keyword evidence="6" id="KW-1185">Reference proteome</keyword>
<evidence type="ECO:0000313" key="6">
    <source>
        <dbReference type="Proteomes" id="UP000261340"/>
    </source>
</evidence>
<feature type="domain" description="Chemokine interleukin-8-like" evidence="4">
    <location>
        <begin position="29"/>
        <end position="63"/>
    </location>
</feature>
<dbReference type="Ensembl" id="ENSACIT00000020750.1">
    <property type="protein sequence ID" value="ENSACIP00000020215.1"/>
    <property type="gene ID" value="ENSACIG00000015716.1"/>
</dbReference>
<proteinExistence type="predicted"/>
<evidence type="ECO:0000259" key="4">
    <source>
        <dbReference type="Pfam" id="PF00048"/>
    </source>
</evidence>
<feature type="region of interest" description="Disordered" evidence="2">
    <location>
        <begin position="100"/>
        <end position="126"/>
    </location>
</feature>